<sequence length="156" mass="17933">MPHICWDKQLYEAQYGTYDCYGGVNGQGNEWCSHSYKDNTTSFHYRNHNGSIYHRNPDGSADYDDRRGRSWHQVSETGQYPVPAFNQEADVKEESSDEDDDSGDEDDADKTIVVQVPDGIKMEECDDFIKQEEVADVIVVKKEEEEEVRLERVAAQ</sequence>
<feature type="region of interest" description="Disordered" evidence="1">
    <location>
        <begin position="51"/>
        <end position="112"/>
    </location>
</feature>
<keyword evidence="3" id="KW-1185">Reference proteome</keyword>
<name>A0ABR3JG40_9AGAR</name>
<feature type="compositionally biased region" description="Acidic residues" evidence="1">
    <location>
        <begin position="95"/>
        <end position="108"/>
    </location>
</feature>
<accession>A0ABR3JG40</accession>
<reference evidence="3" key="1">
    <citation type="submission" date="2024-06" db="EMBL/GenBank/DDBJ databases">
        <title>Multi-omics analyses provide insights into the biosynthesis of the anticancer antibiotic pleurotin in Hohenbuehelia grisea.</title>
        <authorList>
            <person name="Weaver J.A."/>
            <person name="Alberti F."/>
        </authorList>
    </citation>
    <scope>NUCLEOTIDE SEQUENCE [LARGE SCALE GENOMIC DNA]</scope>
    <source>
        <strain evidence="3">T-177</strain>
    </source>
</reference>
<dbReference type="EMBL" id="JASNQZ010000007">
    <property type="protein sequence ID" value="KAL0954373.1"/>
    <property type="molecule type" value="Genomic_DNA"/>
</dbReference>
<protein>
    <submittedName>
        <fullName evidence="2">Uncharacterized protein</fullName>
    </submittedName>
</protein>
<proteinExistence type="predicted"/>
<evidence type="ECO:0000313" key="2">
    <source>
        <dbReference type="EMBL" id="KAL0954373.1"/>
    </source>
</evidence>
<evidence type="ECO:0000256" key="1">
    <source>
        <dbReference type="SAM" id="MobiDB-lite"/>
    </source>
</evidence>
<dbReference type="Proteomes" id="UP001556367">
    <property type="component" value="Unassembled WGS sequence"/>
</dbReference>
<organism evidence="2 3">
    <name type="scientific">Hohenbuehelia grisea</name>
    <dbReference type="NCBI Taxonomy" id="104357"/>
    <lineage>
        <taxon>Eukaryota</taxon>
        <taxon>Fungi</taxon>
        <taxon>Dikarya</taxon>
        <taxon>Basidiomycota</taxon>
        <taxon>Agaricomycotina</taxon>
        <taxon>Agaricomycetes</taxon>
        <taxon>Agaricomycetidae</taxon>
        <taxon>Agaricales</taxon>
        <taxon>Pleurotineae</taxon>
        <taxon>Pleurotaceae</taxon>
        <taxon>Hohenbuehelia</taxon>
    </lineage>
</organism>
<evidence type="ECO:0000313" key="3">
    <source>
        <dbReference type="Proteomes" id="UP001556367"/>
    </source>
</evidence>
<comment type="caution">
    <text evidence="2">The sequence shown here is derived from an EMBL/GenBank/DDBJ whole genome shotgun (WGS) entry which is preliminary data.</text>
</comment>
<gene>
    <name evidence="2" type="ORF">HGRIS_003361</name>
</gene>